<gene>
    <name evidence="1" type="ORF">ATEIFO6365_0012042000</name>
</gene>
<name>A0A5M3ZCW9_ASPTE</name>
<organism evidence="1 2">
    <name type="scientific">Aspergillus terreus</name>
    <dbReference type="NCBI Taxonomy" id="33178"/>
    <lineage>
        <taxon>Eukaryota</taxon>
        <taxon>Fungi</taxon>
        <taxon>Dikarya</taxon>
        <taxon>Ascomycota</taxon>
        <taxon>Pezizomycotina</taxon>
        <taxon>Eurotiomycetes</taxon>
        <taxon>Eurotiomycetidae</taxon>
        <taxon>Eurotiales</taxon>
        <taxon>Aspergillaceae</taxon>
        <taxon>Aspergillus</taxon>
        <taxon>Aspergillus subgen. Circumdati</taxon>
    </lineage>
</organism>
<proteinExistence type="predicted"/>
<dbReference type="EMBL" id="BLJY01000012">
    <property type="protein sequence ID" value="GFF20663.1"/>
    <property type="molecule type" value="Genomic_DNA"/>
</dbReference>
<protein>
    <submittedName>
        <fullName evidence="1">Uncharacterized protein</fullName>
    </submittedName>
</protein>
<keyword evidence="2" id="KW-1185">Reference proteome</keyword>
<evidence type="ECO:0000313" key="1">
    <source>
        <dbReference type="EMBL" id="GFF20663.1"/>
    </source>
</evidence>
<sequence>MPVNAPARCPQPGCNAPLNDDGLHPNTGPVRMLYVDFDNPTVRRQLAYALYFESATVPVCPLRRLEEAAGRILERFFAECPHLPHYVVPYTGNDPRFHLVMYCGFCDPCFANLVERTREESA</sequence>
<dbReference type="Proteomes" id="UP000452235">
    <property type="component" value="Unassembled WGS sequence"/>
</dbReference>
<accession>A0A5M3ZCW9</accession>
<reference evidence="1 2" key="1">
    <citation type="submission" date="2020-01" db="EMBL/GenBank/DDBJ databases">
        <title>Aspergillus terreus IFO 6365 whole genome shotgun sequence.</title>
        <authorList>
            <person name="Kanamasa S."/>
            <person name="Takahashi H."/>
        </authorList>
    </citation>
    <scope>NUCLEOTIDE SEQUENCE [LARGE SCALE GENOMIC DNA]</scope>
    <source>
        <strain evidence="1 2">IFO 6365</strain>
    </source>
</reference>
<comment type="caution">
    <text evidence="1">The sequence shown here is derived from an EMBL/GenBank/DDBJ whole genome shotgun (WGS) entry which is preliminary data.</text>
</comment>
<evidence type="ECO:0000313" key="2">
    <source>
        <dbReference type="Proteomes" id="UP000452235"/>
    </source>
</evidence>
<dbReference type="AlphaFoldDB" id="A0A5M3ZCW9"/>